<feature type="compositionally biased region" description="Gly residues" evidence="1">
    <location>
        <begin position="68"/>
        <end position="81"/>
    </location>
</feature>
<evidence type="ECO:0000313" key="2">
    <source>
        <dbReference type="EMBL" id="KAJ6820688.1"/>
    </source>
</evidence>
<name>A0AAX6FXC7_IRIPA</name>
<sequence length="98" mass="10270">MALQISLPSRLLLFLPLIFFFFSTTRLLLSEPVLGALGRSFLRTRTGRVAKRGLGRGSGRCRAVEPGDGCGDGGAGDGGEQGHLLAPRGGSWPQVSSS</sequence>
<organism evidence="2 3">
    <name type="scientific">Iris pallida</name>
    <name type="common">Sweet iris</name>
    <dbReference type="NCBI Taxonomy" id="29817"/>
    <lineage>
        <taxon>Eukaryota</taxon>
        <taxon>Viridiplantae</taxon>
        <taxon>Streptophyta</taxon>
        <taxon>Embryophyta</taxon>
        <taxon>Tracheophyta</taxon>
        <taxon>Spermatophyta</taxon>
        <taxon>Magnoliopsida</taxon>
        <taxon>Liliopsida</taxon>
        <taxon>Asparagales</taxon>
        <taxon>Iridaceae</taxon>
        <taxon>Iridoideae</taxon>
        <taxon>Irideae</taxon>
        <taxon>Iris</taxon>
    </lineage>
</organism>
<keyword evidence="3" id="KW-1185">Reference proteome</keyword>
<feature type="region of interest" description="Disordered" evidence="1">
    <location>
        <begin position="55"/>
        <end position="98"/>
    </location>
</feature>
<gene>
    <name evidence="2" type="ORF">M6B38_396315</name>
</gene>
<evidence type="ECO:0000256" key="1">
    <source>
        <dbReference type="SAM" id="MobiDB-lite"/>
    </source>
</evidence>
<protein>
    <submittedName>
        <fullName evidence="2">Thioredoxin F2, chloroplastic-like</fullName>
    </submittedName>
</protein>
<reference evidence="2" key="1">
    <citation type="journal article" date="2023" name="GigaByte">
        <title>Genome assembly of the bearded iris, Iris pallida Lam.</title>
        <authorList>
            <person name="Bruccoleri R.E."/>
            <person name="Oakeley E.J."/>
            <person name="Faust A.M.E."/>
            <person name="Altorfer M."/>
            <person name="Dessus-Babus S."/>
            <person name="Burckhardt D."/>
            <person name="Oertli M."/>
            <person name="Naumann U."/>
            <person name="Petersen F."/>
            <person name="Wong J."/>
        </authorList>
    </citation>
    <scope>NUCLEOTIDE SEQUENCE</scope>
    <source>
        <strain evidence="2">GSM-AAB239-AS_SAM_17_03QT</strain>
    </source>
</reference>
<comment type="caution">
    <text evidence="2">The sequence shown here is derived from an EMBL/GenBank/DDBJ whole genome shotgun (WGS) entry which is preliminary data.</text>
</comment>
<reference evidence="2" key="2">
    <citation type="submission" date="2023-04" db="EMBL/GenBank/DDBJ databases">
        <authorList>
            <person name="Bruccoleri R.E."/>
            <person name="Oakeley E.J."/>
            <person name="Faust A.-M."/>
            <person name="Dessus-Babus S."/>
            <person name="Altorfer M."/>
            <person name="Burckhardt D."/>
            <person name="Oertli M."/>
            <person name="Naumann U."/>
            <person name="Petersen F."/>
            <person name="Wong J."/>
        </authorList>
    </citation>
    <scope>NUCLEOTIDE SEQUENCE</scope>
    <source>
        <strain evidence="2">GSM-AAB239-AS_SAM_17_03QT</strain>
        <tissue evidence="2">Leaf</tissue>
    </source>
</reference>
<evidence type="ECO:0000313" key="3">
    <source>
        <dbReference type="Proteomes" id="UP001140949"/>
    </source>
</evidence>
<proteinExistence type="predicted"/>
<dbReference type="AlphaFoldDB" id="A0AAX6FXC7"/>
<dbReference type="EMBL" id="JANAVB010025353">
    <property type="protein sequence ID" value="KAJ6820688.1"/>
    <property type="molecule type" value="Genomic_DNA"/>
</dbReference>
<dbReference type="Proteomes" id="UP001140949">
    <property type="component" value="Unassembled WGS sequence"/>
</dbReference>
<accession>A0AAX6FXC7</accession>